<comment type="caution">
    <text evidence="2">The sequence shown here is derived from an EMBL/GenBank/DDBJ whole genome shotgun (WGS) entry which is preliminary data.</text>
</comment>
<keyword evidence="1" id="KW-0472">Membrane</keyword>
<feature type="transmembrane region" description="Helical" evidence="1">
    <location>
        <begin position="118"/>
        <end position="142"/>
    </location>
</feature>
<feature type="transmembrane region" description="Helical" evidence="1">
    <location>
        <begin position="7"/>
        <end position="27"/>
    </location>
</feature>
<feature type="transmembrane region" description="Helical" evidence="1">
    <location>
        <begin position="188"/>
        <end position="207"/>
    </location>
</feature>
<gene>
    <name evidence="2" type="ORF">BXY75_3407</name>
</gene>
<dbReference type="Proteomes" id="UP000271339">
    <property type="component" value="Unassembled WGS sequence"/>
</dbReference>
<evidence type="ECO:0000256" key="1">
    <source>
        <dbReference type="SAM" id="Phobius"/>
    </source>
</evidence>
<proteinExistence type="predicted"/>
<accession>A0A3L9Y6E6</accession>
<protein>
    <submittedName>
        <fullName evidence="2">Uncharacterized protein</fullName>
    </submittedName>
</protein>
<organism evidence="2 3">
    <name type="scientific">Ulvibacter antarcticus</name>
    <dbReference type="NCBI Taxonomy" id="442714"/>
    <lineage>
        <taxon>Bacteria</taxon>
        <taxon>Pseudomonadati</taxon>
        <taxon>Bacteroidota</taxon>
        <taxon>Flavobacteriia</taxon>
        <taxon>Flavobacteriales</taxon>
        <taxon>Flavobacteriaceae</taxon>
        <taxon>Ulvibacter</taxon>
    </lineage>
</organism>
<name>A0A3L9Y6E6_9FLAO</name>
<keyword evidence="3" id="KW-1185">Reference proteome</keyword>
<sequence length="213" mass="24139">MTNEMILLFHSIIGILIFVTGFLQIVLKKGGKLHRILGQIYLYGWLLLLISGAYLGGLLITIVGVFGFYFALTGARIGNLKNKKIGLLEKTIFVLGTIVSILMLYYAINLYFKGEESFAIIFGVFGGIFLFTTIKDVFKYVLNKPLEKQTYGKLDWYFEHFKRMCISFIAAVTAFVSIQDVFKNNTANFLIPTLIGTILIIIATKFYKKKLLK</sequence>
<keyword evidence="1" id="KW-1133">Transmembrane helix</keyword>
<evidence type="ECO:0000313" key="3">
    <source>
        <dbReference type="Proteomes" id="UP000271339"/>
    </source>
</evidence>
<feature type="transmembrane region" description="Helical" evidence="1">
    <location>
        <begin position="92"/>
        <end position="112"/>
    </location>
</feature>
<dbReference type="AlphaFoldDB" id="A0A3L9Y6E6"/>
<dbReference type="EMBL" id="REFC01000018">
    <property type="protein sequence ID" value="RMA56286.1"/>
    <property type="molecule type" value="Genomic_DNA"/>
</dbReference>
<keyword evidence="1" id="KW-0812">Transmembrane</keyword>
<reference evidence="2 3" key="1">
    <citation type="submission" date="2018-10" db="EMBL/GenBank/DDBJ databases">
        <title>Genomic Encyclopedia of Archaeal and Bacterial Type Strains, Phase II (KMG-II): from individual species to whole genera.</title>
        <authorList>
            <person name="Goeker M."/>
        </authorList>
    </citation>
    <scope>NUCLEOTIDE SEQUENCE [LARGE SCALE GENOMIC DNA]</scope>
    <source>
        <strain evidence="2 3">DSM 23424</strain>
    </source>
</reference>
<evidence type="ECO:0000313" key="2">
    <source>
        <dbReference type="EMBL" id="RMA56286.1"/>
    </source>
</evidence>
<feature type="transmembrane region" description="Helical" evidence="1">
    <location>
        <begin position="163"/>
        <end position="182"/>
    </location>
</feature>
<feature type="transmembrane region" description="Helical" evidence="1">
    <location>
        <begin position="42"/>
        <end position="72"/>
    </location>
</feature>